<dbReference type="Gene3D" id="1.10.10.60">
    <property type="entry name" value="Homeodomain-like"/>
    <property type="match status" value="2"/>
</dbReference>
<proteinExistence type="predicted"/>
<sequence>MTLSTNLKPRILNNTIITFNLLFYLIISQTTSAQNNNLKTSDSLKNKSYEEYASLFYKNQNDSITAYKYANLYLTKAKKEKDIIRTANAYSLLATLCSKPKFAIKYSDSIINLTKNIKNNKIYPTLGYIQKGMLNEQLGNYYDALDYYITANKLAVKNKNYEQTFYIKNQIGQLKLFWGDSNEALNIFKSQLYLFTNNKEKFKDKNAAYYKTLFNLSNAYILNEKLDSALFFSTKGLNKGFENNDLFQYNRFLSQTGEIFYYKNELKKAYDSIIKAFPFETSYNAQFNNHFILGNIFKKQHNEVSAYYHFSKADSIYNLTMDVVPEVREIQEYFINYYKLKGDIKNQLKYINRLLHLDSIIHNNHLNLNETIFKKYDTPLLLAEKQELITHLKEKEKKTSFIIYGLVGILLIIFFFSFRFFKNQRTYKKRFKKLLFEQKKEIENNIENKTNSNELHEISKDIVDAILFNLKKFEKNNGFINNQITLANLATDFNTNSRYLSKIINVNKQKNFSTYIADLRIEYCIKKLKEDITFRKYSVKAISSEIGFNNAETFSKAFYKKTGIYPSYFIKEIEK</sequence>
<name>A0A1I6PSU9_9FLAO</name>
<dbReference type="EMBL" id="FOZP01000002">
    <property type="protein sequence ID" value="SFS43281.1"/>
    <property type="molecule type" value="Genomic_DNA"/>
</dbReference>
<keyword evidence="6" id="KW-0238">DNA-binding</keyword>
<evidence type="ECO:0000313" key="7">
    <source>
        <dbReference type="Proteomes" id="UP000199312"/>
    </source>
</evidence>
<keyword evidence="4" id="KW-0472">Membrane</keyword>
<feature type="domain" description="HTH araC/xylS-type" evidence="5">
    <location>
        <begin position="460"/>
        <end position="572"/>
    </location>
</feature>
<dbReference type="RefSeq" id="WP_090223982.1">
    <property type="nucleotide sequence ID" value="NZ_FOZP01000002.1"/>
</dbReference>
<keyword evidence="3" id="KW-0175">Coiled coil</keyword>
<reference evidence="7" key="1">
    <citation type="submission" date="2016-10" db="EMBL/GenBank/DDBJ databases">
        <authorList>
            <person name="Varghese N."/>
            <person name="Submissions S."/>
        </authorList>
    </citation>
    <scope>NUCLEOTIDE SEQUENCE [LARGE SCALE GENOMIC DNA]</scope>
    <source>
        <strain evidence="7">DSM 24450</strain>
    </source>
</reference>
<evidence type="ECO:0000256" key="4">
    <source>
        <dbReference type="SAM" id="Phobius"/>
    </source>
</evidence>
<keyword evidence="4" id="KW-1133">Transmembrane helix</keyword>
<feature type="transmembrane region" description="Helical" evidence="4">
    <location>
        <begin position="401"/>
        <end position="421"/>
    </location>
</feature>
<keyword evidence="4" id="KW-0812">Transmembrane</keyword>
<dbReference type="InterPro" id="IPR011990">
    <property type="entry name" value="TPR-like_helical_dom_sf"/>
</dbReference>
<evidence type="ECO:0000256" key="1">
    <source>
        <dbReference type="ARBA" id="ARBA00023015"/>
    </source>
</evidence>
<dbReference type="SMART" id="SM00342">
    <property type="entry name" value="HTH_ARAC"/>
    <property type="match status" value="1"/>
</dbReference>
<dbReference type="Pfam" id="PF12833">
    <property type="entry name" value="HTH_18"/>
    <property type="match status" value="1"/>
</dbReference>
<dbReference type="Proteomes" id="UP000199312">
    <property type="component" value="Unassembled WGS sequence"/>
</dbReference>
<dbReference type="AlphaFoldDB" id="A0A1I6PSU9"/>
<dbReference type="SUPFAM" id="SSF48452">
    <property type="entry name" value="TPR-like"/>
    <property type="match status" value="1"/>
</dbReference>
<dbReference type="GO" id="GO:0043565">
    <property type="term" value="F:sequence-specific DNA binding"/>
    <property type="evidence" value="ECO:0007669"/>
    <property type="project" value="InterPro"/>
</dbReference>
<dbReference type="InterPro" id="IPR018060">
    <property type="entry name" value="HTH_AraC"/>
</dbReference>
<dbReference type="PROSITE" id="PS01124">
    <property type="entry name" value="HTH_ARAC_FAMILY_2"/>
    <property type="match status" value="1"/>
</dbReference>
<evidence type="ECO:0000256" key="2">
    <source>
        <dbReference type="ARBA" id="ARBA00023163"/>
    </source>
</evidence>
<dbReference type="GO" id="GO:0003700">
    <property type="term" value="F:DNA-binding transcription factor activity"/>
    <property type="evidence" value="ECO:0007669"/>
    <property type="project" value="InterPro"/>
</dbReference>
<organism evidence="6 7">
    <name type="scientific">Lutibacter maritimus</name>
    <dbReference type="NCBI Taxonomy" id="593133"/>
    <lineage>
        <taxon>Bacteria</taxon>
        <taxon>Pseudomonadati</taxon>
        <taxon>Bacteroidota</taxon>
        <taxon>Flavobacteriia</taxon>
        <taxon>Flavobacteriales</taxon>
        <taxon>Flavobacteriaceae</taxon>
        <taxon>Lutibacter</taxon>
    </lineage>
</organism>
<protein>
    <submittedName>
        <fullName evidence="6">AraC-type DNA-binding protein</fullName>
    </submittedName>
</protein>
<feature type="coiled-coil region" evidence="3">
    <location>
        <begin position="432"/>
        <end position="459"/>
    </location>
</feature>
<dbReference type="STRING" id="593133.SAMN04488006_1329"/>
<evidence type="ECO:0000313" key="6">
    <source>
        <dbReference type="EMBL" id="SFS43281.1"/>
    </source>
</evidence>
<dbReference type="SUPFAM" id="SSF46689">
    <property type="entry name" value="Homeodomain-like"/>
    <property type="match status" value="1"/>
</dbReference>
<keyword evidence="1" id="KW-0805">Transcription regulation</keyword>
<accession>A0A1I6PSU9</accession>
<evidence type="ECO:0000256" key="3">
    <source>
        <dbReference type="SAM" id="Coils"/>
    </source>
</evidence>
<dbReference type="Gene3D" id="1.25.40.10">
    <property type="entry name" value="Tetratricopeptide repeat domain"/>
    <property type="match status" value="1"/>
</dbReference>
<dbReference type="InterPro" id="IPR009057">
    <property type="entry name" value="Homeodomain-like_sf"/>
</dbReference>
<keyword evidence="7" id="KW-1185">Reference proteome</keyword>
<gene>
    <name evidence="6" type="ORF">SAMN04488006_1329</name>
</gene>
<evidence type="ECO:0000259" key="5">
    <source>
        <dbReference type="PROSITE" id="PS01124"/>
    </source>
</evidence>
<dbReference type="OrthoDB" id="5295174at2"/>
<keyword evidence="2" id="KW-0804">Transcription</keyword>